<dbReference type="EMBL" id="JADNYJ010000108">
    <property type="protein sequence ID" value="KAF8884420.1"/>
    <property type="molecule type" value="Genomic_DNA"/>
</dbReference>
<feature type="domain" description="Origin recognition complex subunit 5 C-terminal" evidence="5">
    <location>
        <begin position="390"/>
        <end position="550"/>
    </location>
</feature>
<keyword evidence="8" id="KW-1185">Reference proteome</keyword>
<name>A0A9P5NHU5_GYMJU</name>
<protein>
    <submittedName>
        <fullName evidence="7">Origin recognition complex subunit 5 C-terminus-domain-containing protein</fullName>
    </submittedName>
</protein>
<keyword evidence="3" id="KW-0539">Nucleus</keyword>
<evidence type="ECO:0000256" key="1">
    <source>
        <dbReference type="ARBA" id="ARBA00004123"/>
    </source>
</evidence>
<evidence type="ECO:0000256" key="4">
    <source>
        <dbReference type="SAM" id="MobiDB-lite"/>
    </source>
</evidence>
<dbReference type="PANTHER" id="PTHR12705">
    <property type="entry name" value="ORIGIN RECOGNITION COMPLEX SUBUNIT 5"/>
    <property type="match status" value="1"/>
</dbReference>
<feature type="region of interest" description="Disordered" evidence="4">
    <location>
        <begin position="421"/>
        <end position="450"/>
    </location>
</feature>
<comment type="caution">
    <text evidence="7">The sequence shown here is derived from an EMBL/GenBank/DDBJ whole genome shotgun (WGS) entry which is preliminary data.</text>
</comment>
<keyword evidence="2" id="KW-0235">DNA replication</keyword>
<dbReference type="AlphaFoldDB" id="A0A9P5NHU5"/>
<reference evidence="7" key="1">
    <citation type="submission" date="2020-11" db="EMBL/GenBank/DDBJ databases">
        <authorList>
            <consortium name="DOE Joint Genome Institute"/>
            <person name="Ahrendt S."/>
            <person name="Riley R."/>
            <person name="Andreopoulos W."/>
            <person name="LaButti K."/>
            <person name="Pangilinan J."/>
            <person name="Ruiz-duenas F.J."/>
            <person name="Barrasa J.M."/>
            <person name="Sanchez-Garcia M."/>
            <person name="Camarero S."/>
            <person name="Miyauchi S."/>
            <person name="Serrano A."/>
            <person name="Linde D."/>
            <person name="Babiker R."/>
            <person name="Drula E."/>
            <person name="Ayuso-Fernandez I."/>
            <person name="Pacheco R."/>
            <person name="Padilla G."/>
            <person name="Ferreira P."/>
            <person name="Barriuso J."/>
            <person name="Kellner H."/>
            <person name="Castanera R."/>
            <person name="Alfaro M."/>
            <person name="Ramirez L."/>
            <person name="Pisabarro A.G."/>
            <person name="Kuo A."/>
            <person name="Tritt A."/>
            <person name="Lipzen A."/>
            <person name="He G."/>
            <person name="Yan M."/>
            <person name="Ng V."/>
            <person name="Cullen D."/>
            <person name="Martin F."/>
            <person name="Rosso M.-N."/>
            <person name="Henrissat B."/>
            <person name="Hibbett D."/>
            <person name="Martinez A.T."/>
            <person name="Grigoriev I.V."/>
        </authorList>
    </citation>
    <scope>NUCLEOTIDE SEQUENCE</scope>
    <source>
        <strain evidence="7">AH 44721</strain>
    </source>
</reference>
<sequence length="555" mass="62184">MENIQCPIPGYENLADEFGTLISTYPPPFIYIQDTQALRTTLNAIDALLRDLSNLPASSTNPSKIYYSRVDCVASFTSRLFYEAVINTLVGWEPSWEDGCANWSAEGAVGGKWNESMDMFLHGLRAAASTCGSRIKSQSDYDVRFVIVVERAERLKESLPEIIVPLTRLSELSRIDLSVVFISQVGWEDIRPPLGASPDPYYIDIQAPSKESLYPHPLVQHSLTPLTPYHPALESLYSHFVTTLCDVCFPFTHDPNELQYITAARWPGFCKPLLDEHKRRQRKPENEDTDVDMDVDPEDEDREVLHDRGMDFLFQPSTDTRMRLNKLFNPTLSNALEALLPRLSNAADWAKKNEPPPDLLSLPPGQAHLGQSQASKDSSAAAEATSMRFLPRMSKFILLASFVASTNPAKSDIRIFGRGLDEKKRKRRRAAPKMSAKKKSAGPSKVSQRLLGPTSFPLDRMLAILGALLEENEAEWKLPSPQFTIPGEETDMDISRVGIYASVMELTSMRLLHRASPPDRLDGPPQFKCVISHDMALVLAKQLDVALNDLLWDPM</sequence>
<evidence type="ECO:0000256" key="2">
    <source>
        <dbReference type="ARBA" id="ARBA00022705"/>
    </source>
</evidence>
<evidence type="ECO:0000313" key="7">
    <source>
        <dbReference type="EMBL" id="KAF8884420.1"/>
    </source>
</evidence>
<dbReference type="GO" id="GO:0003688">
    <property type="term" value="F:DNA replication origin binding"/>
    <property type="evidence" value="ECO:0007669"/>
    <property type="project" value="TreeGrafter"/>
</dbReference>
<feature type="compositionally biased region" description="Basic residues" evidence="4">
    <location>
        <begin position="424"/>
        <end position="440"/>
    </location>
</feature>
<proteinExistence type="predicted"/>
<accession>A0A9P5NHU5</accession>
<dbReference type="Pfam" id="PF14630">
    <property type="entry name" value="ORC5_C"/>
    <property type="match status" value="1"/>
</dbReference>
<dbReference type="Proteomes" id="UP000724874">
    <property type="component" value="Unassembled WGS sequence"/>
</dbReference>
<gene>
    <name evidence="7" type="ORF">CPB84DRAFT_1685876</name>
</gene>
<dbReference type="PANTHER" id="PTHR12705:SF0">
    <property type="entry name" value="ORIGIN RECOGNITION COMPLEX SUBUNIT 5"/>
    <property type="match status" value="1"/>
</dbReference>
<organism evidence="7 8">
    <name type="scientific">Gymnopilus junonius</name>
    <name type="common">Spectacular rustgill mushroom</name>
    <name type="synonym">Gymnopilus spectabilis subsp. junonius</name>
    <dbReference type="NCBI Taxonomy" id="109634"/>
    <lineage>
        <taxon>Eukaryota</taxon>
        <taxon>Fungi</taxon>
        <taxon>Dikarya</taxon>
        <taxon>Basidiomycota</taxon>
        <taxon>Agaricomycotina</taxon>
        <taxon>Agaricomycetes</taxon>
        <taxon>Agaricomycetidae</taxon>
        <taxon>Agaricales</taxon>
        <taxon>Agaricineae</taxon>
        <taxon>Hymenogastraceae</taxon>
        <taxon>Gymnopilus</taxon>
    </lineage>
</organism>
<dbReference type="InterPro" id="IPR047088">
    <property type="entry name" value="ORC5_C"/>
</dbReference>
<evidence type="ECO:0000313" key="8">
    <source>
        <dbReference type="Proteomes" id="UP000724874"/>
    </source>
</evidence>
<comment type="subcellular location">
    <subcellularLocation>
        <location evidence="1">Nucleus</location>
    </subcellularLocation>
</comment>
<dbReference type="OrthoDB" id="365981at2759"/>
<evidence type="ECO:0000259" key="5">
    <source>
        <dbReference type="Pfam" id="PF14630"/>
    </source>
</evidence>
<evidence type="ECO:0000256" key="3">
    <source>
        <dbReference type="ARBA" id="ARBA00023242"/>
    </source>
</evidence>
<dbReference type="InterPro" id="IPR020796">
    <property type="entry name" value="ORC5"/>
</dbReference>
<feature type="region of interest" description="Disordered" evidence="4">
    <location>
        <begin position="349"/>
        <end position="380"/>
    </location>
</feature>
<dbReference type="GO" id="GO:0005664">
    <property type="term" value="C:nuclear origin of replication recognition complex"/>
    <property type="evidence" value="ECO:0007669"/>
    <property type="project" value="TreeGrafter"/>
</dbReference>
<dbReference type="Pfam" id="PF21639">
    <property type="entry name" value="ORC5_lid"/>
    <property type="match status" value="1"/>
</dbReference>
<evidence type="ECO:0000259" key="6">
    <source>
        <dbReference type="Pfam" id="PF21639"/>
    </source>
</evidence>
<dbReference type="GO" id="GO:0006270">
    <property type="term" value="P:DNA replication initiation"/>
    <property type="evidence" value="ECO:0007669"/>
    <property type="project" value="TreeGrafter"/>
</dbReference>
<dbReference type="InterPro" id="IPR048866">
    <property type="entry name" value="ORC5_lid"/>
</dbReference>
<feature type="domain" description="ORC5 lid" evidence="6">
    <location>
        <begin position="237"/>
        <end position="278"/>
    </location>
</feature>